<organism evidence="4 5">
    <name type="scientific">Somion occarium</name>
    <dbReference type="NCBI Taxonomy" id="3059160"/>
    <lineage>
        <taxon>Eukaryota</taxon>
        <taxon>Fungi</taxon>
        <taxon>Dikarya</taxon>
        <taxon>Basidiomycota</taxon>
        <taxon>Agaricomycotina</taxon>
        <taxon>Agaricomycetes</taxon>
        <taxon>Polyporales</taxon>
        <taxon>Cerrenaceae</taxon>
        <taxon>Somion</taxon>
    </lineage>
</organism>
<accession>A0ABP1DV03</accession>
<dbReference type="InterPro" id="IPR051276">
    <property type="entry name" value="Saccharopine_DH-like_oxidrdct"/>
</dbReference>
<keyword evidence="5" id="KW-1185">Reference proteome</keyword>
<dbReference type="PANTHER" id="PTHR12286:SF5">
    <property type="entry name" value="SACCHAROPINE DEHYDROGENASE-LIKE OXIDOREDUCTASE"/>
    <property type="match status" value="1"/>
</dbReference>
<dbReference type="Proteomes" id="UP001497453">
    <property type="component" value="Chromosome 6"/>
</dbReference>
<proteinExistence type="inferred from homology"/>
<evidence type="ECO:0000313" key="4">
    <source>
        <dbReference type="EMBL" id="CAL1711641.1"/>
    </source>
</evidence>
<sequence length="434" mass="47680">MTDLLVLGATGACNFICFTGRLITEHLYSHPERSSFTLGLAGRSRTKLTQLKQSLGLDDSVKLFEVDVTNNDQLEQVVKSAKVVINTIGPFSKWGTPVIRICALNGIHYVDLSGEIDWIRDIIEIYDYLATKTHTIIIPSSGMDAIPSDLAVHLSNKTLKALVSPDTSIDTSMSAYRMHGGISGGSISTMITNIEEVPRWKRRVAMSDFVLSNVTGVPQPKPRLSYTLPFSNPPVYGGIVPMGPANRSIIQRTWGLHQYEASQKPGQKVLTYGPQFKYDEFMITKSKTTGALMSIGLVFGMLSLMITPIRWLVKKFAPQPGEGPSPELQKNGFLELINVTSSVPTATQPQRHVRTTIKGQGDPGYSLTAVMISESALSILLHHDELPSLAQEGGILTPMSALGDVLVRRLEKSGRFQFESEIIIGKDVEGRKRR</sequence>
<protein>
    <recommendedName>
        <fullName evidence="3">Saccharopine dehydrogenase NADP binding domain-containing protein</fullName>
    </recommendedName>
</protein>
<dbReference type="SUPFAM" id="SSF51735">
    <property type="entry name" value="NAD(P)-binding Rossmann-fold domains"/>
    <property type="match status" value="1"/>
</dbReference>
<dbReference type="InterPro" id="IPR005097">
    <property type="entry name" value="Sacchrp_dh_NADP-bd"/>
</dbReference>
<keyword evidence="2" id="KW-0812">Transmembrane</keyword>
<keyword evidence="2" id="KW-1133">Transmembrane helix</keyword>
<gene>
    <name evidence="4" type="ORF">GFSPODELE1_LOCUS8436</name>
</gene>
<dbReference type="EMBL" id="OZ037949">
    <property type="protein sequence ID" value="CAL1711641.1"/>
    <property type="molecule type" value="Genomic_DNA"/>
</dbReference>
<evidence type="ECO:0000313" key="5">
    <source>
        <dbReference type="Proteomes" id="UP001497453"/>
    </source>
</evidence>
<evidence type="ECO:0000259" key="3">
    <source>
        <dbReference type="Pfam" id="PF03435"/>
    </source>
</evidence>
<evidence type="ECO:0000256" key="2">
    <source>
        <dbReference type="SAM" id="Phobius"/>
    </source>
</evidence>
<dbReference type="Gene3D" id="3.40.50.720">
    <property type="entry name" value="NAD(P)-binding Rossmann-like Domain"/>
    <property type="match status" value="1"/>
</dbReference>
<name>A0ABP1DV03_9APHY</name>
<reference evidence="5" key="1">
    <citation type="submission" date="2024-04" db="EMBL/GenBank/DDBJ databases">
        <authorList>
            <person name="Shaw F."/>
            <person name="Minotto A."/>
        </authorList>
    </citation>
    <scope>NUCLEOTIDE SEQUENCE [LARGE SCALE GENOMIC DNA]</scope>
</reference>
<dbReference type="PANTHER" id="PTHR12286">
    <property type="entry name" value="SACCHAROPINE DEHYDROGENASE-LIKE OXIDOREDUCTASE"/>
    <property type="match status" value="1"/>
</dbReference>
<comment type="similarity">
    <text evidence="1">Belongs to the saccharopine dehydrogenase family.</text>
</comment>
<dbReference type="Pfam" id="PF03435">
    <property type="entry name" value="Sacchrp_dh_NADP"/>
    <property type="match status" value="1"/>
</dbReference>
<feature type="transmembrane region" description="Helical" evidence="2">
    <location>
        <begin position="291"/>
        <end position="313"/>
    </location>
</feature>
<keyword evidence="2" id="KW-0472">Membrane</keyword>
<dbReference type="InterPro" id="IPR036291">
    <property type="entry name" value="NAD(P)-bd_dom_sf"/>
</dbReference>
<feature type="domain" description="Saccharopine dehydrogenase NADP binding" evidence="3">
    <location>
        <begin position="19"/>
        <end position="113"/>
    </location>
</feature>
<evidence type="ECO:0000256" key="1">
    <source>
        <dbReference type="ARBA" id="ARBA00038048"/>
    </source>
</evidence>